<evidence type="ECO:0000313" key="2">
    <source>
        <dbReference type="Proteomes" id="UP001208689"/>
    </source>
</evidence>
<evidence type="ECO:0008006" key="3">
    <source>
        <dbReference type="Google" id="ProtNLM"/>
    </source>
</evidence>
<evidence type="ECO:0000313" key="1">
    <source>
        <dbReference type="EMBL" id="UYP48712.1"/>
    </source>
</evidence>
<keyword evidence="2" id="KW-1185">Reference proteome</keyword>
<dbReference type="SUPFAM" id="SSF55729">
    <property type="entry name" value="Acyl-CoA N-acyltransferases (Nat)"/>
    <property type="match status" value="1"/>
</dbReference>
<gene>
    <name evidence="1" type="ORF">NEF87_004997</name>
</gene>
<reference evidence="1" key="1">
    <citation type="submission" date="2022-09" db="EMBL/GenBank/DDBJ databases">
        <title>Actin cytoskeleton and complex cell architecture in an #Asgard archaeon.</title>
        <authorList>
            <person name="Ponce Toledo R.I."/>
            <person name="Schleper C."/>
            <person name="Rodrigues Oliveira T."/>
            <person name="Wollweber F."/>
            <person name="Xu J."/>
            <person name="Rittmann S."/>
            <person name="Klingl A."/>
            <person name="Pilhofer M."/>
        </authorList>
    </citation>
    <scope>NUCLEOTIDE SEQUENCE</scope>
    <source>
        <strain evidence="1">B-35</strain>
    </source>
</reference>
<dbReference type="EMBL" id="CP104013">
    <property type="protein sequence ID" value="UYP48712.1"/>
    <property type="molecule type" value="Genomic_DNA"/>
</dbReference>
<dbReference type="Proteomes" id="UP001208689">
    <property type="component" value="Chromosome"/>
</dbReference>
<dbReference type="InterPro" id="IPR016181">
    <property type="entry name" value="Acyl_CoA_acyltransferase"/>
</dbReference>
<proteinExistence type="predicted"/>
<accession>A0ABY6I2B8</accession>
<protein>
    <recommendedName>
        <fullName evidence="3">N-acetyltransferase domain-containing protein</fullName>
    </recommendedName>
</protein>
<sequence>MEIAKPIQNHISYKSSACDSIDEFLIKYGEDGKYLYGENKDEKLSVMIEEPTTLEEAKSIVYIYNEIYEGTYPYKEMLDPKFIFKTFQDPTFHWGIFRFDAQKDTEKPIVGCFTITLDTYNKSAYMRGLNILPEYQGKINVRELSYAMIHRFCEQNEGTIDKWYNESRTAHNIVQYLSRQIGALPYAIYEGKDTFLNKKETDVLMVAYRKNALYNTRQPPEKIHHRVKPLYSRIAMQYNFEEIPTITSKFNLNYHSKKISKILDEISLKISQDNYGYKHFHFSLESTGDFMEGLHTLSVKNIEKIQYHCSNMVVFSAFLVLLEQYVLSEKIEYVELNVDASEINQIEILLNKKYQICGYIPAWVKNKRTNKFRDIVVFSWHSLKRNIPEPKLIQDTEILRTVLRQANSRNLNNIEVASQASIYPTLIHPMTS</sequence>
<name>A0ABY6I2B8_9ARCH</name>
<organism evidence="1 2">
    <name type="scientific">Candidatus Lokiarchaeum ossiferum</name>
    <dbReference type="NCBI Taxonomy" id="2951803"/>
    <lineage>
        <taxon>Archaea</taxon>
        <taxon>Promethearchaeati</taxon>
        <taxon>Promethearchaeota</taxon>
        <taxon>Promethearchaeia</taxon>
        <taxon>Promethearchaeales</taxon>
        <taxon>Promethearchaeaceae</taxon>
        <taxon>Candidatus Lokiarchaeum</taxon>
    </lineage>
</organism>